<name>A0ABW2UGC5_9RHOB</name>
<keyword evidence="3" id="KW-1185">Reference proteome</keyword>
<dbReference type="Pfam" id="PF01636">
    <property type="entry name" value="APH"/>
    <property type="match status" value="1"/>
</dbReference>
<accession>A0ABW2UGC5</accession>
<sequence>MPDLPLSSAPPDRPMLSRRFLARTPWAAAQRAPLAGDASPRKYERLSLNGVSAVLMDADPATGEDVRPFVQIARHLSGLGLSAPAILAEDAENGFLLLEDLGDDLYARVLRDDPLPGPVLYAEATDVLAELQRHPTPAGLECYDAPLMADLAALALDWYGPAAGAAPANRTAFVELMTRTLGDHAPGCDGLILRDYHAENLIWLPGRSGLARVGLLDFQNAMRGHPAYDLISLTEDARRDVPRDLAQQMQLRLGRALGQPDADFARACAALAAQRNLRILGVFARLCLRDAKPQYVALIPRVWAHLQADLAHPALSRLRDEVQRLLPEPTPERLERIRGQCPRR</sequence>
<gene>
    <name evidence="2" type="ORF">ACFQXB_00120</name>
</gene>
<evidence type="ECO:0000259" key="1">
    <source>
        <dbReference type="Pfam" id="PF01636"/>
    </source>
</evidence>
<proteinExistence type="predicted"/>
<protein>
    <submittedName>
        <fullName evidence="2">Aminoglycoside phosphotransferase family protein</fullName>
    </submittedName>
</protein>
<dbReference type="RefSeq" id="WP_377397262.1">
    <property type="nucleotide sequence ID" value="NZ_JBHTFQ010000001.1"/>
</dbReference>
<dbReference type="Proteomes" id="UP001596516">
    <property type="component" value="Unassembled WGS sequence"/>
</dbReference>
<reference evidence="3" key="1">
    <citation type="journal article" date="2019" name="Int. J. Syst. Evol. Microbiol.">
        <title>The Global Catalogue of Microorganisms (GCM) 10K type strain sequencing project: providing services to taxonomists for standard genome sequencing and annotation.</title>
        <authorList>
            <consortium name="The Broad Institute Genomics Platform"/>
            <consortium name="The Broad Institute Genome Sequencing Center for Infectious Disease"/>
            <person name="Wu L."/>
            <person name="Ma J."/>
        </authorList>
    </citation>
    <scope>NUCLEOTIDE SEQUENCE [LARGE SCALE GENOMIC DNA]</scope>
    <source>
        <strain evidence="3">CGMCC 1.12750</strain>
    </source>
</reference>
<dbReference type="InterPro" id="IPR011009">
    <property type="entry name" value="Kinase-like_dom_sf"/>
</dbReference>
<evidence type="ECO:0000313" key="3">
    <source>
        <dbReference type="Proteomes" id="UP001596516"/>
    </source>
</evidence>
<evidence type="ECO:0000313" key="2">
    <source>
        <dbReference type="EMBL" id="MFC7702596.1"/>
    </source>
</evidence>
<dbReference type="EMBL" id="JBHTFQ010000001">
    <property type="protein sequence ID" value="MFC7702596.1"/>
    <property type="molecule type" value="Genomic_DNA"/>
</dbReference>
<dbReference type="InterPro" id="IPR002575">
    <property type="entry name" value="Aminoglycoside_PTrfase"/>
</dbReference>
<organism evidence="2 3">
    <name type="scientific">Plastorhodobacter daqingensis</name>
    <dbReference type="NCBI Taxonomy" id="1387281"/>
    <lineage>
        <taxon>Bacteria</taxon>
        <taxon>Pseudomonadati</taxon>
        <taxon>Pseudomonadota</taxon>
        <taxon>Alphaproteobacteria</taxon>
        <taxon>Rhodobacterales</taxon>
        <taxon>Paracoccaceae</taxon>
        <taxon>Plastorhodobacter</taxon>
    </lineage>
</organism>
<dbReference type="Gene3D" id="3.90.1200.10">
    <property type="match status" value="1"/>
</dbReference>
<dbReference type="SUPFAM" id="SSF56112">
    <property type="entry name" value="Protein kinase-like (PK-like)"/>
    <property type="match status" value="1"/>
</dbReference>
<comment type="caution">
    <text evidence="2">The sequence shown here is derived from an EMBL/GenBank/DDBJ whole genome shotgun (WGS) entry which is preliminary data.</text>
</comment>
<feature type="domain" description="Aminoglycoside phosphotransferase" evidence="1">
    <location>
        <begin position="33"/>
        <end position="254"/>
    </location>
</feature>
<dbReference type="Gene3D" id="3.30.200.20">
    <property type="entry name" value="Phosphorylase Kinase, domain 1"/>
    <property type="match status" value="1"/>
</dbReference>